<protein>
    <recommendedName>
        <fullName evidence="1">DUF4097 domain-containing protein</fullName>
    </recommendedName>
</protein>
<accession>A0A841BX96</accession>
<dbReference type="Proteomes" id="UP000587527">
    <property type="component" value="Unassembled WGS sequence"/>
</dbReference>
<sequence length="258" mass="27646">MTSSPWRALGTAFTIVALLIGGLVAWSFVGRPDPQSEHQEQTYQHAITKIVFEDVDSGNVHVSASPATEEVAIDRYLKWSRSKPTYTERWDGDTLRIKLHCDDNRWWWGDDCSIDYAVKVPTDIAVEIDATSGDLDVLGTKGAVKITATSGDVKIGDVTGPISVTLTSGDLTTADLIATDFEADLTSGDLLLDFAAAPHSLDARVTSGDVDIAVPRADYRVSVDTGSGDQRVGVPDTAGATNKITLRSTSGDVALSYR</sequence>
<evidence type="ECO:0000313" key="2">
    <source>
        <dbReference type="EMBL" id="MBB5871769.1"/>
    </source>
</evidence>
<evidence type="ECO:0000259" key="1">
    <source>
        <dbReference type="Pfam" id="PF13349"/>
    </source>
</evidence>
<name>A0A841BX96_9ACTN</name>
<dbReference type="Pfam" id="PF13349">
    <property type="entry name" value="DUF4097"/>
    <property type="match status" value="1"/>
</dbReference>
<feature type="domain" description="DUF4097" evidence="1">
    <location>
        <begin position="57"/>
        <end position="257"/>
    </location>
</feature>
<proteinExistence type="predicted"/>
<keyword evidence="3" id="KW-1185">Reference proteome</keyword>
<dbReference type="AlphaFoldDB" id="A0A841BX96"/>
<dbReference type="Gene3D" id="2.160.20.120">
    <property type="match status" value="1"/>
</dbReference>
<gene>
    <name evidence="2" type="ORF">F4553_005148</name>
</gene>
<dbReference type="EMBL" id="JACHMN010000002">
    <property type="protein sequence ID" value="MBB5871769.1"/>
    <property type="molecule type" value="Genomic_DNA"/>
</dbReference>
<evidence type="ECO:0000313" key="3">
    <source>
        <dbReference type="Proteomes" id="UP000587527"/>
    </source>
</evidence>
<organism evidence="2 3">
    <name type="scientific">Allocatelliglobosispora scoriae</name>
    <dbReference type="NCBI Taxonomy" id="643052"/>
    <lineage>
        <taxon>Bacteria</taxon>
        <taxon>Bacillati</taxon>
        <taxon>Actinomycetota</taxon>
        <taxon>Actinomycetes</taxon>
        <taxon>Micromonosporales</taxon>
        <taxon>Micromonosporaceae</taxon>
        <taxon>Allocatelliglobosispora</taxon>
    </lineage>
</organism>
<comment type="caution">
    <text evidence="2">The sequence shown here is derived from an EMBL/GenBank/DDBJ whole genome shotgun (WGS) entry which is preliminary data.</text>
</comment>
<dbReference type="InterPro" id="IPR025164">
    <property type="entry name" value="Toastrack_DUF4097"/>
</dbReference>
<dbReference type="RefSeq" id="WP_184840045.1">
    <property type="nucleotide sequence ID" value="NZ_JACHMN010000002.1"/>
</dbReference>
<reference evidence="2 3" key="1">
    <citation type="submission" date="2020-08" db="EMBL/GenBank/DDBJ databases">
        <title>Sequencing the genomes of 1000 actinobacteria strains.</title>
        <authorList>
            <person name="Klenk H.-P."/>
        </authorList>
    </citation>
    <scope>NUCLEOTIDE SEQUENCE [LARGE SCALE GENOMIC DNA]</scope>
    <source>
        <strain evidence="2 3">DSM 45362</strain>
    </source>
</reference>